<accession>A0A7G3B400</accession>
<proteinExistence type="predicted"/>
<dbReference type="AlphaFoldDB" id="A0A7G3B400"/>
<protein>
    <submittedName>
        <fullName evidence="1">Uncharacterized protein</fullName>
    </submittedName>
</protein>
<organism evidence="1">
    <name type="scientific">Lutzomyia longipalpis</name>
    <name type="common">Sand fly</name>
    <dbReference type="NCBI Taxonomy" id="7200"/>
    <lineage>
        <taxon>Eukaryota</taxon>
        <taxon>Metazoa</taxon>
        <taxon>Ecdysozoa</taxon>
        <taxon>Arthropoda</taxon>
        <taxon>Hexapoda</taxon>
        <taxon>Insecta</taxon>
        <taxon>Pterygota</taxon>
        <taxon>Neoptera</taxon>
        <taxon>Endopterygota</taxon>
        <taxon>Diptera</taxon>
        <taxon>Nematocera</taxon>
        <taxon>Psychodoidea</taxon>
        <taxon>Psychodidae</taxon>
        <taxon>Lutzomyia</taxon>
        <taxon>Lutzomyia</taxon>
    </lineage>
</organism>
<dbReference type="EMBL" id="GITU01010591">
    <property type="protein sequence ID" value="MBC1179294.1"/>
    <property type="molecule type" value="Transcribed_RNA"/>
</dbReference>
<reference evidence="1" key="1">
    <citation type="journal article" date="2020" name="BMC">
        <title>Leishmania infection induces a limited differential gene expression in the sand fly midgut.</title>
        <authorList>
            <person name="Coutinho-Abreu I.V."/>
            <person name="Serafim T.D."/>
            <person name="Meneses C."/>
            <person name="Kamhawi S."/>
            <person name="Oliveira F."/>
            <person name="Valenzuela J.G."/>
        </authorList>
    </citation>
    <scope>NUCLEOTIDE SEQUENCE</scope>
    <source>
        <strain evidence="1">Jacobina</strain>
        <tissue evidence="1">Midgut</tissue>
    </source>
</reference>
<sequence>MTCCALLLDILDVQQRKEIQWNVLLRLEFDKSEISHSVSFGFACGVIEILKIFSILKCHLIARWDCIIVKEFPKFVLRHVWHCVLMVQIICKIL</sequence>
<name>A0A7G3B400_LUTLO</name>
<evidence type="ECO:0000313" key="1">
    <source>
        <dbReference type="EMBL" id="MBC1179294.1"/>
    </source>
</evidence>